<dbReference type="AlphaFoldDB" id="A0A1M8A3A1"/>
<evidence type="ECO:0000256" key="4">
    <source>
        <dbReference type="ARBA" id="ARBA00048740"/>
    </source>
</evidence>
<gene>
    <name evidence="8" type="ORF">MSYG_1248</name>
</gene>
<evidence type="ECO:0000256" key="1">
    <source>
        <dbReference type="ARBA" id="ARBA00018517"/>
    </source>
</evidence>
<comment type="catalytic activity">
    <reaction evidence="6">
        <text>a 5'-end (N(7)-methyl 5'-triphosphoguanosine)-ribonucleoside in snRNA + S-adenosyl-L-methionine = a 5'-end (N(2),N(7)-dimethyl 5'-triphosphoguanosine)-ribonucleoside in snRNA + S-adenosyl-L-homocysteine + H(+)</text>
        <dbReference type="Rhea" id="RHEA:78471"/>
        <dbReference type="Rhea" id="RHEA-COMP:19085"/>
        <dbReference type="Rhea" id="RHEA-COMP:19087"/>
        <dbReference type="ChEBI" id="CHEBI:15378"/>
        <dbReference type="ChEBI" id="CHEBI:57856"/>
        <dbReference type="ChEBI" id="CHEBI:59789"/>
        <dbReference type="ChEBI" id="CHEBI:156461"/>
        <dbReference type="ChEBI" id="CHEBI:172880"/>
    </reaction>
    <physiologicalReaction direction="left-to-right" evidence="6">
        <dbReference type="Rhea" id="RHEA:78472"/>
    </physiologicalReaction>
</comment>
<dbReference type="PANTHER" id="PTHR14741:SF32">
    <property type="entry name" value="TRIMETHYLGUANOSINE SYNTHASE"/>
    <property type="match status" value="1"/>
</dbReference>
<sequence>MNTGSRNNMSSEEASRLALKVAIRHRSQMPEHMHKYWRFRESLFSRFNEGILMDEESWYSVTPEALAYRIAVECKCKVAMDAFCGSGGNIIQFAMTCDHVIGLDIDPVKLEMAKHNAAIYGVKDKITFLCGDYQEFARDADPKARAEGHIVPDEKWEGWHKKKIDVIFMSPPWGGVDYMTPSKIGSEAVPHPKYYNAYPLSALRPCGGFTLFDISMKISNKVVMFLPRNTDLDQISQVVSRDKSTKYTAHVEEMWMGTKLKALCVYFAKEQPNIEGSGESEE</sequence>
<evidence type="ECO:0000313" key="8">
    <source>
        <dbReference type="EMBL" id="SHO76909.1"/>
    </source>
</evidence>
<comment type="catalytic activity">
    <reaction evidence="3">
        <text>a 5'-end (N(2),N(7)-dimethyl 5'-triphosphoguanosine)-ribonucleoside in snoRNA + S-adenosyl-L-methionine = a 5'-end (N(2),N(2),N(7)-trimethyl 5'-triphosphoguanosine)-ribonucleoside in snoRNA + S-adenosyl-L-homocysteine + H(+)</text>
        <dbReference type="Rhea" id="RHEA:78507"/>
        <dbReference type="Rhea" id="RHEA-COMP:19088"/>
        <dbReference type="Rhea" id="RHEA-COMP:19090"/>
        <dbReference type="ChEBI" id="CHEBI:15378"/>
        <dbReference type="ChEBI" id="CHEBI:57856"/>
        <dbReference type="ChEBI" id="CHEBI:59789"/>
        <dbReference type="ChEBI" id="CHEBI:167623"/>
        <dbReference type="ChEBI" id="CHEBI:172880"/>
    </reaction>
    <physiologicalReaction direction="left-to-right" evidence="3">
        <dbReference type="Rhea" id="RHEA:78508"/>
    </physiologicalReaction>
</comment>
<dbReference type="InterPro" id="IPR019012">
    <property type="entry name" value="RNA_cap_Gua-N2-MeTrfase"/>
</dbReference>
<dbReference type="OrthoDB" id="194443at2759"/>
<protein>
    <recommendedName>
        <fullName evidence="1">Trimethylguanosine synthase</fullName>
    </recommendedName>
    <alternativeName>
        <fullName evidence="7">Cap-specific guanine-N(2) methyltransferase</fullName>
    </alternativeName>
</protein>
<reference evidence="9" key="1">
    <citation type="journal article" date="2017" name="Nucleic Acids Res.">
        <title>Proteogenomics produces comprehensive and highly accurate protein-coding gene annotation in a complete genome assembly of Malassezia sympodialis.</title>
        <authorList>
            <person name="Zhu Y."/>
            <person name="Engstroem P.G."/>
            <person name="Tellgren-Roth C."/>
            <person name="Baudo C.D."/>
            <person name="Kennell J.C."/>
            <person name="Sun S."/>
            <person name="Billmyre R.B."/>
            <person name="Schroeder M.S."/>
            <person name="Andersson A."/>
            <person name="Holm T."/>
            <person name="Sigurgeirsson B."/>
            <person name="Wu G."/>
            <person name="Sankaranarayanan S.R."/>
            <person name="Siddharthan R."/>
            <person name="Sanyal K."/>
            <person name="Lundeberg J."/>
            <person name="Nystedt B."/>
            <person name="Boekhout T."/>
            <person name="Dawson T.L. Jr."/>
            <person name="Heitman J."/>
            <person name="Scheynius A."/>
            <person name="Lehtioe J."/>
        </authorList>
    </citation>
    <scope>NUCLEOTIDE SEQUENCE [LARGE SCALE GENOMIC DNA]</scope>
    <source>
        <strain evidence="9">ATCC 42132</strain>
    </source>
</reference>
<dbReference type="Gene3D" id="3.40.50.150">
    <property type="entry name" value="Vaccinia Virus protein VP39"/>
    <property type="match status" value="1"/>
</dbReference>
<keyword evidence="9" id="KW-1185">Reference proteome</keyword>
<dbReference type="PANTHER" id="PTHR14741">
    <property type="entry name" value="S-ADENOSYLMETHIONINE-DEPENDENT METHYLTRANSFERASE RELATED"/>
    <property type="match status" value="1"/>
</dbReference>
<dbReference type="CDD" id="cd02440">
    <property type="entry name" value="AdoMet_MTases"/>
    <property type="match status" value="1"/>
</dbReference>
<comment type="similarity">
    <text evidence="2">Belongs to the methyltransferase superfamily. Trimethylguanosine synthase family.</text>
</comment>
<dbReference type="InterPro" id="IPR029063">
    <property type="entry name" value="SAM-dependent_MTases_sf"/>
</dbReference>
<dbReference type="GO" id="GO:0005634">
    <property type="term" value="C:nucleus"/>
    <property type="evidence" value="ECO:0007669"/>
    <property type="project" value="TreeGrafter"/>
</dbReference>
<dbReference type="SUPFAM" id="SSF53335">
    <property type="entry name" value="S-adenosyl-L-methionine-dependent methyltransferases"/>
    <property type="match status" value="1"/>
</dbReference>
<dbReference type="OMA" id="KALCIYY"/>
<evidence type="ECO:0000313" key="9">
    <source>
        <dbReference type="Proteomes" id="UP000186303"/>
    </source>
</evidence>
<dbReference type="Proteomes" id="UP000186303">
    <property type="component" value="Chromosome 2"/>
</dbReference>
<evidence type="ECO:0000256" key="5">
    <source>
        <dbReference type="ARBA" id="ARBA00048763"/>
    </source>
</evidence>
<evidence type="ECO:0000256" key="2">
    <source>
        <dbReference type="ARBA" id="ARBA00025783"/>
    </source>
</evidence>
<dbReference type="VEuPathDB" id="FungiDB:MSYG_1248"/>
<comment type="catalytic activity">
    <reaction evidence="4">
        <text>a 5'-end (N(7)-methyl 5'-triphosphoguanosine)-ribonucleoside in snoRNA + S-adenosyl-L-methionine = a 5'-end (N(2),N(7)-dimethyl 5'-triphosphoguanosine)-ribonucleoside in snoRNA + S-adenosyl-L-homocysteine + H(+)</text>
        <dbReference type="Rhea" id="RHEA:78475"/>
        <dbReference type="Rhea" id="RHEA-COMP:19086"/>
        <dbReference type="Rhea" id="RHEA-COMP:19088"/>
        <dbReference type="ChEBI" id="CHEBI:15378"/>
        <dbReference type="ChEBI" id="CHEBI:57856"/>
        <dbReference type="ChEBI" id="CHEBI:59789"/>
        <dbReference type="ChEBI" id="CHEBI:156461"/>
        <dbReference type="ChEBI" id="CHEBI:172880"/>
    </reaction>
    <physiologicalReaction direction="left-to-right" evidence="4">
        <dbReference type="Rhea" id="RHEA:78476"/>
    </physiologicalReaction>
</comment>
<dbReference type="Pfam" id="PF09445">
    <property type="entry name" value="Methyltransf_15"/>
    <property type="match status" value="1"/>
</dbReference>
<proteinExistence type="inferred from homology"/>
<evidence type="ECO:0000256" key="6">
    <source>
        <dbReference type="ARBA" id="ARBA00049075"/>
    </source>
</evidence>
<name>A0A1M8A3A1_MALS4</name>
<dbReference type="EMBL" id="LT671822">
    <property type="protein sequence ID" value="SHO76909.1"/>
    <property type="molecule type" value="Genomic_DNA"/>
</dbReference>
<accession>A0A1M8A3A1</accession>
<organism evidence="8 9">
    <name type="scientific">Malassezia sympodialis (strain ATCC 42132)</name>
    <name type="common">Atopic eczema-associated yeast</name>
    <dbReference type="NCBI Taxonomy" id="1230383"/>
    <lineage>
        <taxon>Eukaryota</taxon>
        <taxon>Fungi</taxon>
        <taxon>Dikarya</taxon>
        <taxon>Basidiomycota</taxon>
        <taxon>Ustilaginomycotina</taxon>
        <taxon>Malasseziomycetes</taxon>
        <taxon>Malasseziales</taxon>
        <taxon>Malasseziaceae</taxon>
        <taxon>Malassezia</taxon>
    </lineage>
</organism>
<keyword evidence="8" id="KW-0808">Transferase</keyword>
<dbReference type="STRING" id="1230383.A0A1M8A3A1"/>
<comment type="catalytic activity">
    <reaction evidence="5">
        <text>a 5'-end (N(2),N(7)-dimethyl 5'-triphosphoguanosine)-ribonucleoside in snRNA + S-adenosyl-L-methionine = a 5'-end (N(2),N(2),N(7)-trimethyl 5'-triphosphoguanosine)-ribonucleoside in snRNA + S-adenosyl-L-homocysteine + H(+)</text>
        <dbReference type="Rhea" id="RHEA:78479"/>
        <dbReference type="Rhea" id="RHEA-COMP:19087"/>
        <dbReference type="Rhea" id="RHEA-COMP:19089"/>
        <dbReference type="ChEBI" id="CHEBI:15378"/>
        <dbReference type="ChEBI" id="CHEBI:57856"/>
        <dbReference type="ChEBI" id="CHEBI:59789"/>
        <dbReference type="ChEBI" id="CHEBI:167623"/>
        <dbReference type="ChEBI" id="CHEBI:172880"/>
    </reaction>
    <physiologicalReaction direction="left-to-right" evidence="5">
        <dbReference type="Rhea" id="RHEA:78480"/>
    </physiologicalReaction>
</comment>
<evidence type="ECO:0000256" key="7">
    <source>
        <dbReference type="ARBA" id="ARBA00049790"/>
    </source>
</evidence>
<evidence type="ECO:0000256" key="3">
    <source>
        <dbReference type="ARBA" id="ARBA00047418"/>
    </source>
</evidence>
<dbReference type="GO" id="GO:0071164">
    <property type="term" value="F:RNA cap trimethylguanosine synthase activity"/>
    <property type="evidence" value="ECO:0007669"/>
    <property type="project" value="TreeGrafter"/>
</dbReference>